<evidence type="ECO:0000259" key="7">
    <source>
        <dbReference type="Pfam" id="PF04592"/>
    </source>
</evidence>
<dbReference type="Pfam" id="PF04592">
    <property type="entry name" value="SelP_N"/>
    <property type="match status" value="1"/>
</dbReference>
<evidence type="ECO:0000256" key="3">
    <source>
        <dbReference type="ARBA" id="ARBA00022729"/>
    </source>
</evidence>
<evidence type="ECO:0000256" key="1">
    <source>
        <dbReference type="ARBA" id="ARBA00004613"/>
    </source>
</evidence>
<proteinExistence type="predicted"/>
<dbReference type="AlphaFoldDB" id="A0A4W3I011"/>
<dbReference type="OMA" id="WRIGEED"/>
<dbReference type="InterPro" id="IPR037941">
    <property type="entry name" value="SeP"/>
</dbReference>
<feature type="signal peptide" evidence="6">
    <location>
        <begin position="1"/>
        <end position="21"/>
    </location>
</feature>
<evidence type="ECO:0000313" key="9">
    <source>
        <dbReference type="Proteomes" id="UP000314986"/>
    </source>
</evidence>
<evidence type="ECO:0000313" key="8">
    <source>
        <dbReference type="Ensembl" id="ENSCMIP00000022006.1"/>
    </source>
</evidence>
<reference evidence="9" key="2">
    <citation type="journal article" date="2007" name="PLoS Biol.">
        <title>Survey sequencing and comparative analysis of the elephant shark (Callorhinchus milii) genome.</title>
        <authorList>
            <person name="Venkatesh B."/>
            <person name="Kirkness E.F."/>
            <person name="Loh Y.H."/>
            <person name="Halpern A.L."/>
            <person name="Lee A.P."/>
            <person name="Johnson J."/>
            <person name="Dandona N."/>
            <person name="Viswanathan L.D."/>
            <person name="Tay A."/>
            <person name="Venter J.C."/>
            <person name="Strausberg R.L."/>
            <person name="Brenner S."/>
        </authorList>
    </citation>
    <scope>NUCLEOTIDE SEQUENCE [LARGE SCALE GENOMIC DNA]</scope>
</reference>
<organism evidence="8 9">
    <name type="scientific">Callorhinchus milii</name>
    <name type="common">Ghost shark</name>
    <dbReference type="NCBI Taxonomy" id="7868"/>
    <lineage>
        <taxon>Eukaryota</taxon>
        <taxon>Metazoa</taxon>
        <taxon>Chordata</taxon>
        <taxon>Craniata</taxon>
        <taxon>Vertebrata</taxon>
        <taxon>Chondrichthyes</taxon>
        <taxon>Holocephali</taxon>
        <taxon>Chimaeriformes</taxon>
        <taxon>Callorhinchidae</taxon>
        <taxon>Callorhinchus</taxon>
    </lineage>
</organism>
<dbReference type="GO" id="GO:0005576">
    <property type="term" value="C:extracellular region"/>
    <property type="evidence" value="ECO:0007669"/>
    <property type="project" value="UniProtKB-SubCell"/>
</dbReference>
<reference evidence="9" key="3">
    <citation type="journal article" date="2014" name="Nature">
        <title>Elephant shark genome provides unique insights into gnathostome evolution.</title>
        <authorList>
            <consortium name="International Elephant Shark Genome Sequencing Consortium"/>
            <person name="Venkatesh B."/>
            <person name="Lee A.P."/>
            <person name="Ravi V."/>
            <person name="Maurya A.K."/>
            <person name="Lian M.M."/>
            <person name="Swann J.B."/>
            <person name="Ohta Y."/>
            <person name="Flajnik M.F."/>
            <person name="Sutoh Y."/>
            <person name="Kasahara M."/>
            <person name="Hoon S."/>
            <person name="Gangu V."/>
            <person name="Roy S.W."/>
            <person name="Irimia M."/>
            <person name="Korzh V."/>
            <person name="Kondrychyn I."/>
            <person name="Lim Z.W."/>
            <person name="Tay B.H."/>
            <person name="Tohari S."/>
            <person name="Kong K.W."/>
            <person name="Ho S."/>
            <person name="Lorente-Galdos B."/>
            <person name="Quilez J."/>
            <person name="Marques-Bonet T."/>
            <person name="Raney B.J."/>
            <person name="Ingham P.W."/>
            <person name="Tay A."/>
            <person name="Hillier L.W."/>
            <person name="Minx P."/>
            <person name="Boehm T."/>
            <person name="Wilson R.K."/>
            <person name="Brenner S."/>
            <person name="Warren W.C."/>
        </authorList>
    </citation>
    <scope>NUCLEOTIDE SEQUENCE [LARGE SCALE GENOMIC DNA]</scope>
</reference>
<dbReference type="PANTHER" id="PTHR10105:SF3">
    <property type="entry name" value="SELENOPROTEIN P"/>
    <property type="match status" value="1"/>
</dbReference>
<dbReference type="STRING" id="7868.ENSCMIP00000022006"/>
<keyword evidence="9" id="KW-1185">Reference proteome</keyword>
<dbReference type="GO" id="GO:0001887">
    <property type="term" value="P:selenium compound metabolic process"/>
    <property type="evidence" value="ECO:0007669"/>
    <property type="project" value="TreeGrafter"/>
</dbReference>
<protein>
    <recommendedName>
        <fullName evidence="7">Selenoprotein P N-terminal domain-containing protein</fullName>
    </recommendedName>
</protein>
<evidence type="ECO:0000256" key="5">
    <source>
        <dbReference type="ARBA" id="ARBA00023180"/>
    </source>
</evidence>
<dbReference type="Ensembl" id="ENSCMIT00000022392.1">
    <property type="protein sequence ID" value="ENSCMIP00000022006.1"/>
    <property type="gene ID" value="ENSCMIG00000009983.1"/>
</dbReference>
<reference evidence="8" key="5">
    <citation type="submission" date="2025-09" db="UniProtKB">
        <authorList>
            <consortium name="Ensembl"/>
        </authorList>
    </citation>
    <scope>IDENTIFICATION</scope>
</reference>
<name>A0A4W3I011_CALMI</name>
<keyword evidence="2" id="KW-0964">Secreted</keyword>
<keyword evidence="4" id="KW-0712">Selenocysteine</keyword>
<dbReference type="GeneTree" id="ENSGT00510000049326"/>
<reference evidence="9" key="1">
    <citation type="journal article" date="2006" name="Science">
        <title>Ancient noncoding elements conserved in the human genome.</title>
        <authorList>
            <person name="Venkatesh B."/>
            <person name="Kirkness E.F."/>
            <person name="Loh Y.H."/>
            <person name="Halpern A.L."/>
            <person name="Lee A.P."/>
            <person name="Johnson J."/>
            <person name="Dandona N."/>
            <person name="Viswanathan L.D."/>
            <person name="Tay A."/>
            <person name="Venter J.C."/>
            <person name="Strausberg R.L."/>
            <person name="Brenner S."/>
        </authorList>
    </citation>
    <scope>NUCLEOTIDE SEQUENCE [LARGE SCALE GENOMIC DNA]</scope>
</reference>
<dbReference type="PANTHER" id="PTHR10105">
    <property type="entry name" value="SELENOPROTEIN P"/>
    <property type="match status" value="1"/>
</dbReference>
<feature type="chain" id="PRO_5021397575" description="Selenoprotein P N-terminal domain-containing protein" evidence="6">
    <location>
        <begin position="22"/>
        <end position="210"/>
    </location>
</feature>
<keyword evidence="5" id="KW-0325">Glycoprotein</keyword>
<evidence type="ECO:0000256" key="4">
    <source>
        <dbReference type="ARBA" id="ARBA00022933"/>
    </source>
</evidence>
<evidence type="ECO:0000256" key="6">
    <source>
        <dbReference type="SAM" id="SignalP"/>
    </source>
</evidence>
<dbReference type="GO" id="GO:0008430">
    <property type="term" value="F:selenium binding"/>
    <property type="evidence" value="ECO:0007669"/>
    <property type="project" value="InterPro"/>
</dbReference>
<sequence>MPTSLGLALTLCLLLLGWVEGQVNGTQCTKPPQWRIGENYPMKNALGTVTLCQKQAPRLDSLRKNLTNAGLVNISYLIVNHQEKLSRDLYQNFTDLVSRDIPVYQQNVHQPNIWKLLQGVTDDFLIYDRCGHLTYHLGLPYTLLTLPYVETAIRMTYCQNICSGCSVMVRINQYVLSLILFNDVNWNIYVWNTQWFGLQTLKHGDGFYIL</sequence>
<comment type="subcellular location">
    <subcellularLocation>
        <location evidence="1">Secreted</location>
    </subcellularLocation>
</comment>
<accession>A0A4W3I011</accession>
<keyword evidence="3 6" id="KW-0732">Signal</keyword>
<dbReference type="InParanoid" id="A0A4W3I011"/>
<feature type="domain" description="Selenoprotein P N-terminal" evidence="7">
    <location>
        <begin position="25"/>
        <end position="168"/>
    </location>
</feature>
<evidence type="ECO:0000256" key="2">
    <source>
        <dbReference type="ARBA" id="ARBA00022525"/>
    </source>
</evidence>
<dbReference type="InterPro" id="IPR007671">
    <property type="entry name" value="Selenoprotein-P_N"/>
</dbReference>
<dbReference type="Proteomes" id="UP000314986">
    <property type="component" value="Unassembled WGS sequence"/>
</dbReference>
<reference evidence="8" key="4">
    <citation type="submission" date="2025-08" db="UniProtKB">
        <authorList>
            <consortium name="Ensembl"/>
        </authorList>
    </citation>
    <scope>IDENTIFICATION</scope>
</reference>